<evidence type="ECO:0000313" key="1">
    <source>
        <dbReference type="EMBL" id="EYF04959.1"/>
    </source>
</evidence>
<dbReference type="RefSeq" id="WP_044243200.1">
    <property type="nucleotide sequence ID" value="NZ_ASRX01000028.1"/>
</dbReference>
<dbReference type="Proteomes" id="UP000019678">
    <property type="component" value="Unassembled WGS sequence"/>
</dbReference>
<gene>
    <name evidence="1" type="ORF">CAP_3770</name>
</gene>
<dbReference type="STRING" id="1192034.CAP_3770"/>
<evidence type="ECO:0000313" key="2">
    <source>
        <dbReference type="Proteomes" id="UP000019678"/>
    </source>
</evidence>
<comment type="caution">
    <text evidence="1">The sequence shown here is derived from an EMBL/GenBank/DDBJ whole genome shotgun (WGS) entry which is preliminary data.</text>
</comment>
<reference evidence="1 2" key="1">
    <citation type="submission" date="2013-05" db="EMBL/GenBank/DDBJ databases">
        <title>Genome assembly of Chondromyces apiculatus DSM 436.</title>
        <authorList>
            <person name="Sharma G."/>
            <person name="Khatri I."/>
            <person name="Kaur C."/>
            <person name="Mayilraj S."/>
            <person name="Subramanian S."/>
        </authorList>
    </citation>
    <scope>NUCLEOTIDE SEQUENCE [LARGE SCALE GENOMIC DNA]</scope>
    <source>
        <strain evidence="1 2">DSM 436</strain>
    </source>
</reference>
<sequence>MSKVRGGTARPIRLCDSARKRLSRHAIEVFQSLDLQRDPADTTSPEALRALLEQRHLPVHEAALDLEALAGGTPIPPDRHLGVFAALRSLEGGRGRPLGPEKLPRAEGQVLLPVIPRAHPALWIGASGALYLVDTETFGVVPAFDDPVQYLEALAILLETEPDPSPSARQPWHYLGIAGRVGAALASELDIPEFPPASGTHGGAWIREHLHLIEQNTTGLAVDTQATTTDPDEAVALLRAALAMNVEVRWSGPEHRPPAGQRPILAFSFSMGRNGPGREVAVYGGPGHYRFATRR</sequence>
<accession>A0A017T6W1</accession>
<name>A0A017T6W1_9BACT</name>
<protein>
    <submittedName>
        <fullName evidence="1">Uncharacterized protein</fullName>
    </submittedName>
</protein>
<dbReference type="EMBL" id="ASRX01000028">
    <property type="protein sequence ID" value="EYF04959.1"/>
    <property type="molecule type" value="Genomic_DNA"/>
</dbReference>
<dbReference type="AlphaFoldDB" id="A0A017T6W1"/>
<organism evidence="1 2">
    <name type="scientific">Chondromyces apiculatus DSM 436</name>
    <dbReference type="NCBI Taxonomy" id="1192034"/>
    <lineage>
        <taxon>Bacteria</taxon>
        <taxon>Pseudomonadati</taxon>
        <taxon>Myxococcota</taxon>
        <taxon>Polyangia</taxon>
        <taxon>Polyangiales</taxon>
        <taxon>Polyangiaceae</taxon>
        <taxon>Chondromyces</taxon>
    </lineage>
</organism>
<dbReference type="OrthoDB" id="9825781at2"/>
<proteinExistence type="predicted"/>
<keyword evidence="2" id="KW-1185">Reference proteome</keyword>